<gene>
    <name evidence="2" type="ORF">M0811_08622</name>
</gene>
<evidence type="ECO:0000313" key="2">
    <source>
        <dbReference type="EMBL" id="KAJ5073505.1"/>
    </source>
</evidence>
<dbReference type="OrthoDB" id="27911at2759"/>
<reference evidence="2" key="1">
    <citation type="submission" date="2022-10" db="EMBL/GenBank/DDBJ databases">
        <title>Novel sulphate-reducing endosymbionts in the free-living metamonad Anaeramoeba.</title>
        <authorList>
            <person name="Jerlstrom-Hultqvist J."/>
            <person name="Cepicka I."/>
            <person name="Gallot-Lavallee L."/>
            <person name="Salas-Leiva D."/>
            <person name="Curtis B.A."/>
            <person name="Zahonova K."/>
            <person name="Pipaliya S."/>
            <person name="Dacks J."/>
            <person name="Roger A.J."/>
        </authorList>
    </citation>
    <scope>NUCLEOTIDE SEQUENCE</scope>
    <source>
        <strain evidence="2">BMAN</strain>
    </source>
</reference>
<keyword evidence="3" id="KW-1185">Reference proteome</keyword>
<dbReference type="PANTHER" id="PTHR10695:SF46">
    <property type="entry name" value="BIFUNCTIONAL COENZYME A SYNTHASE-RELATED"/>
    <property type="match status" value="1"/>
</dbReference>
<name>A0A9Q0LLU1_ANAIG</name>
<dbReference type="InterPro" id="IPR004821">
    <property type="entry name" value="Cyt_trans-like"/>
</dbReference>
<evidence type="ECO:0000313" key="3">
    <source>
        <dbReference type="Proteomes" id="UP001149090"/>
    </source>
</evidence>
<dbReference type="Pfam" id="PF01467">
    <property type="entry name" value="CTP_transf_like"/>
    <property type="match status" value="1"/>
</dbReference>
<feature type="domain" description="Cytidyltransferase-like" evidence="1">
    <location>
        <begin position="174"/>
        <end position="317"/>
    </location>
</feature>
<proteinExistence type="predicted"/>
<dbReference type="Proteomes" id="UP001149090">
    <property type="component" value="Unassembled WGS sequence"/>
</dbReference>
<dbReference type="InterPro" id="IPR014729">
    <property type="entry name" value="Rossmann-like_a/b/a_fold"/>
</dbReference>
<dbReference type="FunFam" id="3.40.50.620:FF:000089">
    <property type="entry name" value="Bifunctional coenzyme A synthase"/>
    <property type="match status" value="1"/>
</dbReference>
<dbReference type="NCBIfam" id="NF001985">
    <property type="entry name" value="PRK00777.1"/>
    <property type="match status" value="1"/>
</dbReference>
<dbReference type="AlphaFoldDB" id="A0A9Q0LLU1"/>
<organism evidence="2 3">
    <name type="scientific">Anaeramoeba ignava</name>
    <name type="common">Anaerobic marine amoeba</name>
    <dbReference type="NCBI Taxonomy" id="1746090"/>
    <lineage>
        <taxon>Eukaryota</taxon>
        <taxon>Metamonada</taxon>
        <taxon>Anaeramoebidae</taxon>
        <taxon>Anaeramoeba</taxon>
    </lineage>
</organism>
<dbReference type="SUPFAM" id="SSF52374">
    <property type="entry name" value="Nucleotidylyl transferase"/>
    <property type="match status" value="1"/>
</dbReference>
<dbReference type="GO" id="GO:0004140">
    <property type="term" value="F:dephospho-CoA kinase activity"/>
    <property type="evidence" value="ECO:0007669"/>
    <property type="project" value="TreeGrafter"/>
</dbReference>
<accession>A0A9Q0LLU1</accession>
<dbReference type="PANTHER" id="PTHR10695">
    <property type="entry name" value="DEPHOSPHO-COA KINASE-RELATED"/>
    <property type="match status" value="1"/>
</dbReference>
<dbReference type="GO" id="GO:0016779">
    <property type="term" value="F:nucleotidyltransferase activity"/>
    <property type="evidence" value="ECO:0007669"/>
    <property type="project" value="UniProtKB-KW"/>
</dbReference>
<sequence>MFSVGILNLITPTNPDIFISHQENVHILYSAIHSVEQKLIITLNNCIHLELDLIQKILNLYYNILSLVNPHVNSSIIPIQKFDHLAQTMEDLDVIFGTTSNLEEYKTQIIEINEIRSKNSLKPLKFYLCEKQGMNLTISVDNLSTWNQEIIEKEEEILKPENLQIQHPTFDGVVLGGTFDRLHAGHRALLTIAALIANKRLLIGITSGKFLLGNKLHANMIQPFDVRVNAVVQFISLIKPGLILDTIRLTDPFGESKTDPNVQAIVVSEETRKSAQKLNEIRIGNNLQALEIVVIDYVQGFAYVGNEDFKLSSSYFRHQEWVQSQKKLLRKGKQKQLLKESKLI</sequence>
<dbReference type="GO" id="GO:0015937">
    <property type="term" value="P:coenzyme A biosynthetic process"/>
    <property type="evidence" value="ECO:0007669"/>
    <property type="project" value="TreeGrafter"/>
</dbReference>
<protein>
    <submittedName>
        <fullName evidence="2">Phosphopantetheine adenylyltransferase</fullName>
    </submittedName>
</protein>
<dbReference type="EMBL" id="JAPDFW010000074">
    <property type="protein sequence ID" value="KAJ5073505.1"/>
    <property type="molecule type" value="Genomic_DNA"/>
</dbReference>
<comment type="caution">
    <text evidence="2">The sequence shown here is derived from an EMBL/GenBank/DDBJ whole genome shotgun (WGS) entry which is preliminary data.</text>
</comment>
<evidence type="ECO:0000259" key="1">
    <source>
        <dbReference type="Pfam" id="PF01467"/>
    </source>
</evidence>
<keyword evidence="2" id="KW-0808">Transferase</keyword>
<dbReference type="Gene3D" id="3.40.50.620">
    <property type="entry name" value="HUPs"/>
    <property type="match status" value="1"/>
</dbReference>
<keyword evidence="2" id="KW-0548">Nucleotidyltransferase</keyword>